<keyword evidence="1" id="KW-0479">Metal-binding</keyword>
<dbReference type="OrthoDB" id="264354at2759"/>
<gene>
    <name evidence="6" type="ORF">BZG36_00031</name>
</gene>
<reference evidence="6 7" key="1">
    <citation type="journal article" date="2017" name="Mycologia">
        <title>Bifiguratus adelaidae, gen. et sp. nov., a new member of Mucoromycotina in endophytic and soil-dwelling habitats.</title>
        <authorList>
            <person name="Torres-Cruz T.J."/>
            <person name="Billingsley Tobias T.L."/>
            <person name="Almatruk M."/>
            <person name="Hesse C."/>
            <person name="Kuske C.R."/>
            <person name="Desiro A."/>
            <person name="Benucci G.M."/>
            <person name="Bonito G."/>
            <person name="Stajich J.E."/>
            <person name="Dunlap C."/>
            <person name="Arnold A.E."/>
            <person name="Porras-Alfaro A."/>
        </authorList>
    </citation>
    <scope>NUCLEOTIDE SEQUENCE [LARGE SCALE GENOMIC DNA]</scope>
    <source>
        <strain evidence="6 7">AZ0501</strain>
    </source>
</reference>
<dbReference type="InterPro" id="IPR013083">
    <property type="entry name" value="Znf_RING/FYVE/PHD"/>
</dbReference>
<evidence type="ECO:0000313" key="7">
    <source>
        <dbReference type="Proteomes" id="UP000242875"/>
    </source>
</evidence>
<dbReference type="Proteomes" id="UP000242875">
    <property type="component" value="Unassembled WGS sequence"/>
</dbReference>
<evidence type="ECO:0000256" key="4">
    <source>
        <dbReference type="SAM" id="Phobius"/>
    </source>
</evidence>
<keyword evidence="3" id="KW-0862">Zinc</keyword>
<dbReference type="PANTHER" id="PTHR46347:SF1">
    <property type="entry name" value="RING_FYVE_PHD ZINC FINGER SUPERFAMILY PROTEIN"/>
    <property type="match status" value="1"/>
</dbReference>
<keyword evidence="2" id="KW-0863">Zinc-finger</keyword>
<accession>A0A261Y8V2</accession>
<keyword evidence="4" id="KW-1133">Transmembrane helix</keyword>
<dbReference type="PROSITE" id="PS51292">
    <property type="entry name" value="ZF_RING_CH"/>
    <property type="match status" value="1"/>
</dbReference>
<sequence length="408" mass="47081">MAKLKHCRICLGDDGDDTAFTAPCLCKGTIKWVHVDCLTDWRQSQMQAGQAEDMNRCTMCKAKFRVRRKQKWASLLNYKGYLMKICIQLSVAMANYSTTFNTTALLAMIQAYITNFATRLSMVSGTDIPIQFLSLLSTNLFSIAPTDLASTASPTMSYVAYAMYAPFPVCSSHYSSYPLPSTTRVLQKLRSPFDKNLPAKEVVQPFIHYILAPFTDNRLWYFLLCYCQHLHLGFFFLGSVYNVFTTYSVLNEMYDLVLEELGDHEGDPDHPHQPVALQRYKNAIKKFLLVYSSMLGMIVWIHYNLVAFRGWQQRDLRKLPEHVPNQAFSSHLLQVITLSSSQLDRMDSHDPKSAPISMDDFLLELPLWTLRWMTLAFAVFDFSVRRVYRWVARHVYRIDAEEVINLEE</sequence>
<organism evidence="6 7">
    <name type="scientific">Bifiguratus adelaidae</name>
    <dbReference type="NCBI Taxonomy" id="1938954"/>
    <lineage>
        <taxon>Eukaryota</taxon>
        <taxon>Fungi</taxon>
        <taxon>Fungi incertae sedis</taxon>
        <taxon>Mucoromycota</taxon>
        <taxon>Mucoromycotina</taxon>
        <taxon>Endogonomycetes</taxon>
        <taxon>Endogonales</taxon>
        <taxon>Endogonales incertae sedis</taxon>
        <taxon>Bifiguratus</taxon>
    </lineage>
</organism>
<dbReference type="EMBL" id="MVBO01000001">
    <property type="protein sequence ID" value="OZJ06998.1"/>
    <property type="molecule type" value="Genomic_DNA"/>
</dbReference>
<dbReference type="AlphaFoldDB" id="A0A261Y8V2"/>
<dbReference type="CDD" id="cd16495">
    <property type="entry name" value="RING_CH-C4HC3_MARCH"/>
    <property type="match status" value="1"/>
</dbReference>
<evidence type="ECO:0000256" key="1">
    <source>
        <dbReference type="ARBA" id="ARBA00022723"/>
    </source>
</evidence>
<dbReference type="SMART" id="SM00744">
    <property type="entry name" value="RINGv"/>
    <property type="match status" value="1"/>
</dbReference>
<keyword evidence="7" id="KW-1185">Reference proteome</keyword>
<dbReference type="GO" id="GO:0008270">
    <property type="term" value="F:zinc ion binding"/>
    <property type="evidence" value="ECO:0007669"/>
    <property type="project" value="UniProtKB-KW"/>
</dbReference>
<evidence type="ECO:0000256" key="2">
    <source>
        <dbReference type="ARBA" id="ARBA00022771"/>
    </source>
</evidence>
<evidence type="ECO:0000256" key="3">
    <source>
        <dbReference type="ARBA" id="ARBA00022833"/>
    </source>
</evidence>
<comment type="caution">
    <text evidence="6">The sequence shown here is derived from an EMBL/GenBank/DDBJ whole genome shotgun (WGS) entry which is preliminary data.</text>
</comment>
<protein>
    <recommendedName>
        <fullName evidence="5">RING-CH-type domain-containing protein</fullName>
    </recommendedName>
</protein>
<evidence type="ECO:0000259" key="5">
    <source>
        <dbReference type="PROSITE" id="PS51292"/>
    </source>
</evidence>
<dbReference type="PANTHER" id="PTHR46347">
    <property type="entry name" value="RING/FYVE/PHD ZINC FINGER SUPERFAMILY PROTEIN"/>
    <property type="match status" value="1"/>
</dbReference>
<dbReference type="Gene3D" id="3.30.40.10">
    <property type="entry name" value="Zinc/RING finger domain, C3HC4 (zinc finger)"/>
    <property type="match status" value="1"/>
</dbReference>
<feature type="transmembrane region" description="Helical" evidence="4">
    <location>
        <begin position="365"/>
        <end position="384"/>
    </location>
</feature>
<evidence type="ECO:0000313" key="6">
    <source>
        <dbReference type="EMBL" id="OZJ06998.1"/>
    </source>
</evidence>
<dbReference type="Pfam" id="PF12906">
    <property type="entry name" value="RINGv"/>
    <property type="match status" value="1"/>
</dbReference>
<proteinExistence type="predicted"/>
<name>A0A261Y8V2_9FUNG</name>
<dbReference type="SUPFAM" id="SSF57850">
    <property type="entry name" value="RING/U-box"/>
    <property type="match status" value="1"/>
</dbReference>
<feature type="transmembrane region" description="Helical" evidence="4">
    <location>
        <begin position="287"/>
        <end position="306"/>
    </location>
</feature>
<keyword evidence="4" id="KW-0472">Membrane</keyword>
<keyword evidence="4" id="KW-0812">Transmembrane</keyword>
<dbReference type="InterPro" id="IPR011016">
    <property type="entry name" value="Znf_RING-CH"/>
</dbReference>
<feature type="transmembrane region" description="Helical" evidence="4">
    <location>
        <begin position="219"/>
        <end position="244"/>
    </location>
</feature>
<feature type="domain" description="RING-CH-type" evidence="5">
    <location>
        <begin position="1"/>
        <end position="67"/>
    </location>
</feature>